<evidence type="ECO:0000256" key="5">
    <source>
        <dbReference type="SAM" id="Phobius"/>
    </source>
</evidence>
<organism evidence="6 7">
    <name type="scientific">Rhodotorula taiwanensis</name>
    <dbReference type="NCBI Taxonomy" id="741276"/>
    <lineage>
        <taxon>Eukaryota</taxon>
        <taxon>Fungi</taxon>
        <taxon>Dikarya</taxon>
        <taxon>Basidiomycota</taxon>
        <taxon>Pucciniomycotina</taxon>
        <taxon>Microbotryomycetes</taxon>
        <taxon>Sporidiobolales</taxon>
        <taxon>Sporidiobolaceae</taxon>
        <taxon>Rhodotorula</taxon>
    </lineage>
</organism>
<evidence type="ECO:0000256" key="2">
    <source>
        <dbReference type="ARBA" id="ARBA00022692"/>
    </source>
</evidence>
<proteinExistence type="predicted"/>
<evidence type="ECO:0000256" key="4">
    <source>
        <dbReference type="SAM" id="MobiDB-lite"/>
    </source>
</evidence>
<accession>A0A2S5B1X0</accession>
<feature type="region of interest" description="Disordered" evidence="4">
    <location>
        <begin position="20"/>
        <end position="48"/>
    </location>
</feature>
<name>A0A2S5B1X0_9BASI</name>
<dbReference type="Proteomes" id="UP000237144">
    <property type="component" value="Unassembled WGS sequence"/>
</dbReference>
<dbReference type="GO" id="GO:0005737">
    <property type="term" value="C:cytoplasm"/>
    <property type="evidence" value="ECO:0007669"/>
    <property type="project" value="TreeGrafter"/>
</dbReference>
<sequence>MPPDFRRACKTGAEVSSLSAGPPLLGSVSATGSDRTCPRSRSRRMSWTKGPRRKAVLSLLGVAALLLLFRSTGRRSSLKALPDASRTSGSGHRYEDYVAHPSETAALPLISSIASFSLPKSAQDRVNVSICAIATHEEQYLPEWLTWHRLVGVERFYLFHNDPSLEMRRLLRPWIEEGSVILFELMYPEGTDIGSVYQPDALRMCENFALPNTNWASHHDVDEFLMVDAPGWTSPVPHPVPAAVSTGEKSEPSAAQRFAYPLHARFATLLQAATCLPILRIPFQNYGQRRLPLDAFLTERQTVRDKLPPGYHTYGKMFIHSDGDKQRAGWMGPHSCRKPPGTVVMDADGTRIQLGQGAYPYDGLPLPQEGVYLFHYVQRSLEDCERKFHVVSGTRQDWRTRDGLDGCARNYVPTDHDLADPAARRALEALPHGDLVLQRPDGWNELFIRDTSARDSWQGRMTRAIVNGWREQSLTGPGEGWFWEQGDEASEESLMGLDNVWLIADVQKATVANAVLSDL</sequence>
<comment type="subcellular location">
    <subcellularLocation>
        <location evidence="1">Membrane</location>
        <topology evidence="1">Single-pass membrane protein</topology>
    </subcellularLocation>
</comment>
<dbReference type="PANTHER" id="PTHR21461">
    <property type="entry name" value="GLYCOSYLTRANSFERASE FAMILY 92 PROTEIN"/>
    <property type="match status" value="1"/>
</dbReference>
<comment type="caution">
    <text evidence="6">The sequence shown here is derived from an EMBL/GenBank/DDBJ whole genome shotgun (WGS) entry which is preliminary data.</text>
</comment>
<keyword evidence="5" id="KW-0472">Membrane</keyword>
<dbReference type="GO" id="GO:0016020">
    <property type="term" value="C:membrane"/>
    <property type="evidence" value="ECO:0007669"/>
    <property type="project" value="UniProtKB-SubCell"/>
</dbReference>
<dbReference type="EMBL" id="PJQD01000097">
    <property type="protein sequence ID" value="POY70783.1"/>
    <property type="molecule type" value="Genomic_DNA"/>
</dbReference>
<keyword evidence="3 5" id="KW-1133">Transmembrane helix</keyword>
<reference evidence="6 7" key="1">
    <citation type="journal article" date="2018" name="Front. Microbiol.">
        <title>Prospects for Fungal Bioremediation of Acidic Radioactive Waste Sites: Characterization and Genome Sequence of Rhodotorula taiwanensis MD1149.</title>
        <authorList>
            <person name="Tkavc R."/>
            <person name="Matrosova V.Y."/>
            <person name="Grichenko O.E."/>
            <person name="Gostincar C."/>
            <person name="Volpe R.P."/>
            <person name="Klimenkova P."/>
            <person name="Gaidamakova E.K."/>
            <person name="Zhou C.E."/>
            <person name="Stewart B.J."/>
            <person name="Lyman M.G."/>
            <person name="Malfatti S.A."/>
            <person name="Rubinfeld B."/>
            <person name="Courtot M."/>
            <person name="Singh J."/>
            <person name="Dalgard C.L."/>
            <person name="Hamilton T."/>
            <person name="Frey K.G."/>
            <person name="Gunde-Cimerman N."/>
            <person name="Dugan L."/>
            <person name="Daly M.J."/>
        </authorList>
    </citation>
    <scope>NUCLEOTIDE SEQUENCE [LARGE SCALE GENOMIC DNA]</scope>
    <source>
        <strain evidence="6 7">MD1149</strain>
    </source>
</reference>
<keyword evidence="7" id="KW-1185">Reference proteome</keyword>
<keyword evidence="2 5" id="KW-0812">Transmembrane</keyword>
<evidence type="ECO:0000313" key="7">
    <source>
        <dbReference type="Proteomes" id="UP000237144"/>
    </source>
</evidence>
<feature type="transmembrane region" description="Helical" evidence="5">
    <location>
        <begin position="55"/>
        <end position="73"/>
    </location>
</feature>
<evidence type="ECO:0008006" key="8">
    <source>
        <dbReference type="Google" id="ProtNLM"/>
    </source>
</evidence>
<feature type="compositionally biased region" description="Low complexity" evidence="4">
    <location>
        <begin position="20"/>
        <end position="29"/>
    </location>
</feature>
<dbReference type="AlphaFoldDB" id="A0A2S5B1X0"/>
<dbReference type="PANTHER" id="PTHR21461:SF69">
    <property type="entry name" value="GLYCOSYLTRANSFERASE FAMILY 92 PROTEIN"/>
    <property type="match status" value="1"/>
</dbReference>
<evidence type="ECO:0000313" key="6">
    <source>
        <dbReference type="EMBL" id="POY70783.1"/>
    </source>
</evidence>
<evidence type="ECO:0000256" key="1">
    <source>
        <dbReference type="ARBA" id="ARBA00004167"/>
    </source>
</evidence>
<dbReference type="GO" id="GO:0016757">
    <property type="term" value="F:glycosyltransferase activity"/>
    <property type="evidence" value="ECO:0007669"/>
    <property type="project" value="TreeGrafter"/>
</dbReference>
<dbReference type="Pfam" id="PF13704">
    <property type="entry name" value="Glyco_tranf_2_4"/>
    <property type="match status" value="1"/>
</dbReference>
<feature type="compositionally biased region" description="Basic residues" evidence="4">
    <location>
        <begin position="38"/>
        <end position="48"/>
    </location>
</feature>
<protein>
    <recommendedName>
        <fullName evidence="8">Glycosyltransferase family 92 protein</fullName>
    </recommendedName>
</protein>
<evidence type="ECO:0000256" key="3">
    <source>
        <dbReference type="ARBA" id="ARBA00022989"/>
    </source>
</evidence>
<gene>
    <name evidence="6" type="ORF">BMF94_6195</name>
</gene>
<dbReference type="OrthoDB" id="2526284at2759"/>